<reference evidence="3 4" key="1">
    <citation type="submission" date="2017-03" db="EMBL/GenBank/DDBJ databases">
        <title>Whole genome sequences of fourteen strains of Bradyrhizobium canariense and one strain of Bradyrhizobium japonicum isolated from Lupinus (Papilionoideae: Genisteae) species in Algeria.</title>
        <authorList>
            <person name="Crovadore J."/>
            <person name="Chekireb D."/>
            <person name="Brachmann A."/>
            <person name="Chablais R."/>
            <person name="Cochard B."/>
            <person name="Lefort F."/>
        </authorList>
    </citation>
    <scope>NUCLEOTIDE SEQUENCE [LARGE SCALE GENOMIC DNA]</scope>
    <source>
        <strain evidence="3 4">UBMAN05</strain>
    </source>
</reference>
<dbReference type="PROSITE" id="PS00909">
    <property type="entry name" value="MR_MLE_2"/>
    <property type="match status" value="1"/>
</dbReference>
<dbReference type="Gene3D" id="3.20.20.120">
    <property type="entry name" value="Enolase-like C-terminal domain"/>
    <property type="match status" value="1"/>
</dbReference>
<dbReference type="EMBL" id="NAFK01000177">
    <property type="protein sequence ID" value="OSJ21118.1"/>
    <property type="molecule type" value="Genomic_DNA"/>
</dbReference>
<proteinExistence type="predicted"/>
<evidence type="ECO:0000313" key="3">
    <source>
        <dbReference type="EMBL" id="OSJ21118.1"/>
    </source>
</evidence>
<evidence type="ECO:0000313" key="4">
    <source>
        <dbReference type="Proteomes" id="UP000193884"/>
    </source>
</evidence>
<dbReference type="Pfam" id="PF02746">
    <property type="entry name" value="MR_MLE_N"/>
    <property type="match status" value="1"/>
</dbReference>
<dbReference type="PANTHER" id="PTHR48080:SF2">
    <property type="entry name" value="D-GALACTONATE DEHYDRATASE"/>
    <property type="match status" value="1"/>
</dbReference>
<evidence type="ECO:0000256" key="1">
    <source>
        <dbReference type="ARBA" id="ARBA00023239"/>
    </source>
</evidence>
<keyword evidence="4" id="KW-1185">Reference proteome</keyword>
<dbReference type="RefSeq" id="WP_085385816.1">
    <property type="nucleotide sequence ID" value="NZ_NAFJ01000157.1"/>
</dbReference>
<dbReference type="CDD" id="cd03316">
    <property type="entry name" value="MR_like"/>
    <property type="match status" value="1"/>
</dbReference>
<dbReference type="SMART" id="SM00922">
    <property type="entry name" value="MR_MLE"/>
    <property type="match status" value="1"/>
</dbReference>
<dbReference type="Gene3D" id="3.30.390.10">
    <property type="entry name" value="Enolase-like, N-terminal domain"/>
    <property type="match status" value="1"/>
</dbReference>
<name>A0ABX3WUD1_9BRAD</name>
<feature type="domain" description="Mandelate racemase/muconate lactonizing enzyme C-terminal" evidence="2">
    <location>
        <begin position="152"/>
        <end position="248"/>
    </location>
</feature>
<protein>
    <submittedName>
        <fullName evidence="3">Mandelate racemase</fullName>
    </submittedName>
</protein>
<keyword evidence="1" id="KW-0456">Lyase</keyword>
<dbReference type="SFLD" id="SFLDS00001">
    <property type="entry name" value="Enolase"/>
    <property type="match status" value="1"/>
</dbReference>
<comment type="caution">
    <text evidence="3">The sequence shown here is derived from an EMBL/GenBank/DDBJ whole genome shotgun (WGS) entry which is preliminary data.</text>
</comment>
<dbReference type="Pfam" id="PF13378">
    <property type="entry name" value="MR_MLE_C"/>
    <property type="match status" value="1"/>
</dbReference>
<dbReference type="PANTHER" id="PTHR48080">
    <property type="entry name" value="D-GALACTONATE DEHYDRATASE-RELATED"/>
    <property type="match status" value="1"/>
</dbReference>
<dbReference type="SFLD" id="SFLDG00179">
    <property type="entry name" value="mandelate_racemase"/>
    <property type="match status" value="1"/>
</dbReference>
<dbReference type="InterPro" id="IPR013342">
    <property type="entry name" value="Mandelate_racemase_C"/>
</dbReference>
<sequence>MTSPPFTIRSVQAFGYRYPLTTHVITSFGRMADRPAVFVRVEDTDGHLGWGEVWCNFPAPGAEHRVRLVNEVLAPALVGFSAHDPSAAFERLTQGTSVLALQSGEAGPFAQSIAGIDLAVWDLYARRQNVALWKLLGGSRSKIKVYASGINPAGSERAAEAALARGYRALKLKIGFDPAADRANLAALRRLVGEGLLAADVNQGWTIAQALELAPQLEAFGLGWLEEPIRADRPRQEWKQLRQIISFPLAAGENIASHAGFAEVLGEPILGVVQPDIAKWGGLSACAGIARDILQSGKMFCPHYLGAGIGLLASAHLLAGIGGDGLLEVDCNENPLRDRFCGPVLDVREGAIELSDAPGLGLTPDLASIEQYRTA</sequence>
<dbReference type="InterPro" id="IPR036849">
    <property type="entry name" value="Enolase-like_C_sf"/>
</dbReference>
<dbReference type="InterPro" id="IPR029017">
    <property type="entry name" value="Enolase-like_N"/>
</dbReference>
<dbReference type="Proteomes" id="UP000193884">
    <property type="component" value="Unassembled WGS sequence"/>
</dbReference>
<evidence type="ECO:0000259" key="2">
    <source>
        <dbReference type="SMART" id="SM00922"/>
    </source>
</evidence>
<accession>A0ABX3WUD1</accession>
<dbReference type="InterPro" id="IPR013341">
    <property type="entry name" value="Mandelate_racemase_N_dom"/>
</dbReference>
<dbReference type="InterPro" id="IPR018110">
    <property type="entry name" value="Mandel_Rmase/mucon_lact_enz_CS"/>
</dbReference>
<dbReference type="InterPro" id="IPR029065">
    <property type="entry name" value="Enolase_C-like"/>
</dbReference>
<dbReference type="SUPFAM" id="SSF51604">
    <property type="entry name" value="Enolase C-terminal domain-like"/>
    <property type="match status" value="1"/>
</dbReference>
<dbReference type="InterPro" id="IPR034593">
    <property type="entry name" value="DgoD-like"/>
</dbReference>
<dbReference type="SUPFAM" id="SSF54826">
    <property type="entry name" value="Enolase N-terminal domain-like"/>
    <property type="match status" value="1"/>
</dbReference>
<organism evidence="3 4">
    <name type="scientific">Bradyrhizobium canariense</name>
    <dbReference type="NCBI Taxonomy" id="255045"/>
    <lineage>
        <taxon>Bacteria</taxon>
        <taxon>Pseudomonadati</taxon>
        <taxon>Pseudomonadota</taxon>
        <taxon>Alphaproteobacteria</taxon>
        <taxon>Hyphomicrobiales</taxon>
        <taxon>Nitrobacteraceae</taxon>
        <taxon>Bradyrhizobium</taxon>
    </lineage>
</organism>
<gene>
    <name evidence="3" type="ORF">BST63_36025</name>
</gene>